<dbReference type="PANTHER" id="PTHR43877:SF2">
    <property type="entry name" value="AMINOALKYLPHOSPHONATE N-ACETYLTRANSFERASE-RELATED"/>
    <property type="match status" value="1"/>
</dbReference>
<feature type="domain" description="N-acetyltransferase" evidence="3">
    <location>
        <begin position="9"/>
        <end position="165"/>
    </location>
</feature>
<dbReference type="RefSeq" id="WP_232516413.1">
    <property type="nucleotide sequence ID" value="NZ_JBHSOG010000007.1"/>
</dbReference>
<keyword evidence="5" id="KW-1185">Reference proteome</keyword>
<accession>A0ABW1ALW5</accession>
<dbReference type="SUPFAM" id="SSF55729">
    <property type="entry name" value="Acyl-CoA N-acyltransferases (Nat)"/>
    <property type="match status" value="1"/>
</dbReference>
<sequence length="165" mass="17488">MTPAPSAALVLRPLRADDLPAVLRIQREAYGDAYQESAGVLGRKLQLAPEGCWLAEAGGEGVGYVLAHPWSDGAPPLHTEVERLPVGAEHGFVHDLAVSPCARGTGVGGRLLARVADWSHAAGHRGLRLVALADAVAFWRRLGFSGIPFRLPEGYGAGAVLMQRR</sequence>
<keyword evidence="2 4" id="KW-0012">Acyltransferase</keyword>
<dbReference type="Gene3D" id="3.40.630.30">
    <property type="match status" value="1"/>
</dbReference>
<evidence type="ECO:0000256" key="1">
    <source>
        <dbReference type="ARBA" id="ARBA00022679"/>
    </source>
</evidence>
<reference evidence="5" key="1">
    <citation type="journal article" date="2019" name="Int. J. Syst. Evol. Microbiol.">
        <title>The Global Catalogue of Microorganisms (GCM) 10K type strain sequencing project: providing services to taxonomists for standard genome sequencing and annotation.</title>
        <authorList>
            <consortium name="The Broad Institute Genomics Platform"/>
            <consortium name="The Broad Institute Genome Sequencing Center for Infectious Disease"/>
            <person name="Wu L."/>
            <person name="Ma J."/>
        </authorList>
    </citation>
    <scope>NUCLEOTIDE SEQUENCE [LARGE SCALE GENOMIC DNA]</scope>
    <source>
        <strain evidence="5">SHR3</strain>
    </source>
</reference>
<dbReference type="GO" id="GO:0016746">
    <property type="term" value="F:acyltransferase activity"/>
    <property type="evidence" value="ECO:0007669"/>
    <property type="project" value="UniProtKB-KW"/>
</dbReference>
<dbReference type="PROSITE" id="PS51186">
    <property type="entry name" value="GNAT"/>
    <property type="match status" value="1"/>
</dbReference>
<dbReference type="Pfam" id="PF00583">
    <property type="entry name" value="Acetyltransf_1"/>
    <property type="match status" value="1"/>
</dbReference>
<dbReference type="PANTHER" id="PTHR43877">
    <property type="entry name" value="AMINOALKYLPHOSPHONATE N-ACETYLTRANSFERASE-RELATED-RELATED"/>
    <property type="match status" value="1"/>
</dbReference>
<gene>
    <name evidence="4" type="ORF">ACFPTN_02045</name>
</gene>
<proteinExistence type="predicted"/>
<dbReference type="CDD" id="cd04301">
    <property type="entry name" value="NAT_SF"/>
    <property type="match status" value="1"/>
</dbReference>
<protein>
    <submittedName>
        <fullName evidence="4">GNAT family N-acetyltransferase</fullName>
        <ecNumber evidence="4">2.3.-.-</ecNumber>
    </submittedName>
</protein>
<organism evidence="4 5">
    <name type="scientific">Thauera sinica</name>
    <dbReference type="NCBI Taxonomy" id="2665146"/>
    <lineage>
        <taxon>Bacteria</taxon>
        <taxon>Pseudomonadati</taxon>
        <taxon>Pseudomonadota</taxon>
        <taxon>Betaproteobacteria</taxon>
        <taxon>Rhodocyclales</taxon>
        <taxon>Zoogloeaceae</taxon>
        <taxon>Thauera</taxon>
    </lineage>
</organism>
<dbReference type="EC" id="2.3.-.-" evidence="4"/>
<keyword evidence="1 4" id="KW-0808">Transferase</keyword>
<evidence type="ECO:0000259" key="3">
    <source>
        <dbReference type="PROSITE" id="PS51186"/>
    </source>
</evidence>
<comment type="caution">
    <text evidence="4">The sequence shown here is derived from an EMBL/GenBank/DDBJ whole genome shotgun (WGS) entry which is preliminary data.</text>
</comment>
<evidence type="ECO:0000313" key="5">
    <source>
        <dbReference type="Proteomes" id="UP001595974"/>
    </source>
</evidence>
<evidence type="ECO:0000313" key="4">
    <source>
        <dbReference type="EMBL" id="MFC5768147.1"/>
    </source>
</evidence>
<evidence type="ECO:0000256" key="2">
    <source>
        <dbReference type="ARBA" id="ARBA00023315"/>
    </source>
</evidence>
<dbReference type="EMBL" id="JBHSOG010000007">
    <property type="protein sequence ID" value="MFC5768147.1"/>
    <property type="molecule type" value="Genomic_DNA"/>
</dbReference>
<dbReference type="InterPro" id="IPR016181">
    <property type="entry name" value="Acyl_CoA_acyltransferase"/>
</dbReference>
<dbReference type="InterPro" id="IPR050832">
    <property type="entry name" value="Bact_Acetyltransf"/>
</dbReference>
<name>A0ABW1ALW5_9RHOO</name>
<dbReference type="InterPro" id="IPR000182">
    <property type="entry name" value="GNAT_dom"/>
</dbReference>
<dbReference type="Proteomes" id="UP001595974">
    <property type="component" value="Unassembled WGS sequence"/>
</dbReference>